<reference evidence="2" key="1">
    <citation type="submission" date="2020-06" db="EMBL/GenBank/DDBJ databases">
        <title>WGS assembly of Ceratodon purpureus strain R40.</title>
        <authorList>
            <person name="Carey S.B."/>
            <person name="Jenkins J."/>
            <person name="Shu S."/>
            <person name="Lovell J.T."/>
            <person name="Sreedasyam A."/>
            <person name="Maumus F."/>
            <person name="Tiley G.P."/>
            <person name="Fernandez-Pozo N."/>
            <person name="Barry K."/>
            <person name="Chen C."/>
            <person name="Wang M."/>
            <person name="Lipzen A."/>
            <person name="Daum C."/>
            <person name="Saski C.A."/>
            <person name="Payton A.C."/>
            <person name="Mcbreen J.C."/>
            <person name="Conrad R.E."/>
            <person name="Kollar L.M."/>
            <person name="Olsson S."/>
            <person name="Huttunen S."/>
            <person name="Landis J.B."/>
            <person name="Wickett N.J."/>
            <person name="Johnson M.G."/>
            <person name="Rensing S.A."/>
            <person name="Grimwood J."/>
            <person name="Schmutz J."/>
            <person name="Mcdaniel S.F."/>
        </authorList>
    </citation>
    <scope>NUCLEOTIDE SEQUENCE</scope>
    <source>
        <strain evidence="2">R40</strain>
    </source>
</reference>
<feature type="signal peptide" evidence="1">
    <location>
        <begin position="1"/>
        <end position="29"/>
    </location>
</feature>
<protein>
    <submittedName>
        <fullName evidence="2">Uncharacterized protein</fullName>
    </submittedName>
</protein>
<name>A0A8T0IJP8_CERPU</name>
<feature type="chain" id="PRO_5035738085" evidence="1">
    <location>
        <begin position="30"/>
        <end position="261"/>
    </location>
</feature>
<dbReference type="AlphaFoldDB" id="A0A8T0IJP8"/>
<evidence type="ECO:0000256" key="1">
    <source>
        <dbReference type="SAM" id="SignalP"/>
    </source>
</evidence>
<dbReference type="Proteomes" id="UP000822688">
    <property type="component" value="Chromosome 3"/>
</dbReference>
<proteinExistence type="predicted"/>
<sequence length="261" mass="29325">MAGFRKAFSWSPNFAVLVMVAEFVVSAQAASFVLKWSPQAHTDGLQAFEGIQDDRQQSDPGVKHIYVQGNSYRFDMPLKQRELGKAESERQRNEVYGMVANQTGKGISILKGESWRIQHKIFIPKSLKATTSFTHIMQLLSTLPTLTLSLRHTNNIPAIELHLYNRTAGGSKIIASTPLSPLQEKWIESQITFTAVADGAIQWLLRDAATNAVIVQADGSGELIQMDRVRPKWGIYRSVSDTPHLQNCFMLIKDLQAWRQE</sequence>
<keyword evidence="3" id="KW-1185">Reference proteome</keyword>
<comment type="caution">
    <text evidence="2">The sequence shown here is derived from an EMBL/GenBank/DDBJ whole genome shotgun (WGS) entry which is preliminary data.</text>
</comment>
<keyword evidence="1" id="KW-0732">Signal</keyword>
<accession>A0A8T0IJP8</accession>
<dbReference type="EMBL" id="CM026423">
    <property type="protein sequence ID" value="KAG0583255.1"/>
    <property type="molecule type" value="Genomic_DNA"/>
</dbReference>
<evidence type="ECO:0000313" key="3">
    <source>
        <dbReference type="Proteomes" id="UP000822688"/>
    </source>
</evidence>
<evidence type="ECO:0000313" key="2">
    <source>
        <dbReference type="EMBL" id="KAG0583255.1"/>
    </source>
</evidence>
<gene>
    <name evidence="2" type="ORF">KC19_3G121300</name>
</gene>
<organism evidence="2 3">
    <name type="scientific">Ceratodon purpureus</name>
    <name type="common">Fire moss</name>
    <name type="synonym">Dicranum purpureum</name>
    <dbReference type="NCBI Taxonomy" id="3225"/>
    <lineage>
        <taxon>Eukaryota</taxon>
        <taxon>Viridiplantae</taxon>
        <taxon>Streptophyta</taxon>
        <taxon>Embryophyta</taxon>
        <taxon>Bryophyta</taxon>
        <taxon>Bryophytina</taxon>
        <taxon>Bryopsida</taxon>
        <taxon>Dicranidae</taxon>
        <taxon>Pseudoditrichales</taxon>
        <taxon>Ditrichaceae</taxon>
        <taxon>Ceratodon</taxon>
    </lineage>
</organism>